<gene>
    <name evidence="1" type="ORF">HBF25_03610</name>
</gene>
<dbReference type="EMBL" id="JAARLZ010000002">
    <property type="protein sequence ID" value="NII05475.1"/>
    <property type="molecule type" value="Genomic_DNA"/>
</dbReference>
<accession>A0A7X5U7T9</accession>
<sequence length="50" mass="5681">MTRFHRAAPFIACLHIAATKYHRGKRRIVTMPAESLASAMALMTHIRLCE</sequence>
<dbReference type="RefSeq" id="WP_166946581.1">
    <property type="nucleotide sequence ID" value="NZ_JAARLZ010000002.1"/>
</dbReference>
<dbReference type="Proteomes" id="UP000490980">
    <property type="component" value="Unassembled WGS sequence"/>
</dbReference>
<name>A0A7X5U7T9_9GAMM</name>
<evidence type="ECO:0000313" key="1">
    <source>
        <dbReference type="EMBL" id="NII05475.1"/>
    </source>
</evidence>
<proteinExistence type="predicted"/>
<keyword evidence="2" id="KW-1185">Reference proteome</keyword>
<dbReference type="AlphaFoldDB" id="A0A7X5U7T9"/>
<protein>
    <submittedName>
        <fullName evidence="1">Uncharacterized protein</fullName>
    </submittedName>
</protein>
<reference evidence="1 2" key="1">
    <citation type="submission" date="2020-03" db="EMBL/GenBank/DDBJ databases">
        <authorList>
            <person name="Lai Q."/>
        </authorList>
    </citation>
    <scope>NUCLEOTIDE SEQUENCE [LARGE SCALE GENOMIC DNA]</scope>
    <source>
        <strain evidence="1 2">CCUG 25036</strain>
    </source>
</reference>
<comment type="caution">
    <text evidence="1">The sequence shown here is derived from an EMBL/GenBank/DDBJ whole genome shotgun (WGS) entry which is preliminary data.</text>
</comment>
<organism evidence="1 2">
    <name type="scientific">Luteibacter anthropi</name>
    <dbReference type="NCBI Taxonomy" id="564369"/>
    <lineage>
        <taxon>Bacteria</taxon>
        <taxon>Pseudomonadati</taxon>
        <taxon>Pseudomonadota</taxon>
        <taxon>Gammaproteobacteria</taxon>
        <taxon>Lysobacterales</taxon>
        <taxon>Rhodanobacteraceae</taxon>
        <taxon>Luteibacter</taxon>
    </lineage>
</organism>
<evidence type="ECO:0000313" key="2">
    <source>
        <dbReference type="Proteomes" id="UP000490980"/>
    </source>
</evidence>